<dbReference type="SUPFAM" id="SSF52402">
    <property type="entry name" value="Adenine nucleotide alpha hydrolases-like"/>
    <property type="match status" value="1"/>
</dbReference>
<proteinExistence type="inferred from homology"/>
<dbReference type="EMBL" id="DSBW01000224">
    <property type="protein sequence ID" value="HED31970.1"/>
    <property type="molecule type" value="Genomic_DNA"/>
</dbReference>
<dbReference type="Proteomes" id="UP000886335">
    <property type="component" value="Unassembled WGS sequence"/>
</dbReference>
<dbReference type="InterPro" id="IPR006015">
    <property type="entry name" value="Universal_stress_UspA"/>
</dbReference>
<dbReference type="PANTHER" id="PTHR46268:SF6">
    <property type="entry name" value="UNIVERSAL STRESS PROTEIN UP12"/>
    <property type="match status" value="1"/>
</dbReference>
<dbReference type="PANTHER" id="PTHR46268">
    <property type="entry name" value="STRESS RESPONSE PROTEIN NHAX"/>
    <property type="match status" value="1"/>
</dbReference>
<gene>
    <name evidence="3" type="ORF">ENN50_09940</name>
</gene>
<feature type="domain" description="UspA" evidence="2">
    <location>
        <begin position="2"/>
        <end position="157"/>
    </location>
</feature>
<comment type="caution">
    <text evidence="3">The sequence shown here is derived from an EMBL/GenBank/DDBJ whole genome shotgun (WGS) entry which is preliminary data.</text>
</comment>
<organism evidence="3">
    <name type="scientific">Prosthecochloris aestuarii</name>
    <dbReference type="NCBI Taxonomy" id="1102"/>
    <lineage>
        <taxon>Bacteria</taxon>
        <taxon>Pseudomonadati</taxon>
        <taxon>Chlorobiota</taxon>
        <taxon>Chlorobiia</taxon>
        <taxon>Chlorobiales</taxon>
        <taxon>Chlorobiaceae</taxon>
        <taxon>Prosthecochloris</taxon>
    </lineage>
</organism>
<dbReference type="CDD" id="cd00293">
    <property type="entry name" value="USP-like"/>
    <property type="match status" value="1"/>
</dbReference>
<name>A0A831SUV9_PROAE</name>
<dbReference type="PRINTS" id="PR01438">
    <property type="entry name" value="UNVRSLSTRESS"/>
</dbReference>
<dbReference type="InterPro" id="IPR014729">
    <property type="entry name" value="Rossmann-like_a/b/a_fold"/>
</dbReference>
<dbReference type="Pfam" id="PF00582">
    <property type="entry name" value="Usp"/>
    <property type="match status" value="1"/>
</dbReference>
<sequence length="161" mass="18052">MKIICAVDLTSSTTWLIEAAATLAKQCGAELMLVHVMPEKGREIDFHPTIEARFRPRRKYYREPDSPEKGDSVPILHDRAFNLLQTVSDWLKEQGVSADISIIHGNEVEGILSQAEKYRADMIMLAGHRHNPVYQMLMGSVCEEVIKRSPVPVTIVPPTAT</sequence>
<dbReference type="InterPro" id="IPR006016">
    <property type="entry name" value="UspA"/>
</dbReference>
<protein>
    <submittedName>
        <fullName evidence="3">Universal stress protein</fullName>
    </submittedName>
</protein>
<dbReference type="AlphaFoldDB" id="A0A831SUV9"/>
<evidence type="ECO:0000256" key="1">
    <source>
        <dbReference type="ARBA" id="ARBA00008791"/>
    </source>
</evidence>
<accession>A0A831SUV9</accession>
<evidence type="ECO:0000313" key="3">
    <source>
        <dbReference type="EMBL" id="HED31970.1"/>
    </source>
</evidence>
<evidence type="ECO:0000259" key="2">
    <source>
        <dbReference type="Pfam" id="PF00582"/>
    </source>
</evidence>
<reference evidence="3" key="1">
    <citation type="journal article" date="2020" name="mSystems">
        <title>Genome- and Community-Level Interaction Insights into Carbon Utilization and Element Cycling Functions of Hydrothermarchaeota in Hydrothermal Sediment.</title>
        <authorList>
            <person name="Zhou Z."/>
            <person name="Liu Y."/>
            <person name="Xu W."/>
            <person name="Pan J."/>
            <person name="Luo Z.H."/>
            <person name="Li M."/>
        </authorList>
    </citation>
    <scope>NUCLEOTIDE SEQUENCE [LARGE SCALE GENOMIC DNA]</scope>
    <source>
        <strain evidence="3">SpSt-1181</strain>
    </source>
</reference>
<comment type="similarity">
    <text evidence="1">Belongs to the universal stress protein A family.</text>
</comment>
<dbReference type="Gene3D" id="3.40.50.620">
    <property type="entry name" value="HUPs"/>
    <property type="match status" value="1"/>
</dbReference>